<gene>
    <name evidence="1" type="ORF">DRI96_06530</name>
</gene>
<evidence type="ECO:0000313" key="2">
    <source>
        <dbReference type="Proteomes" id="UP000267654"/>
    </source>
</evidence>
<name>A0A662DAT8_UNCAE</name>
<evidence type="ECO:0000313" key="1">
    <source>
        <dbReference type="EMBL" id="RLE11239.1"/>
    </source>
</evidence>
<feature type="non-terminal residue" evidence="1">
    <location>
        <position position="1"/>
    </location>
</feature>
<dbReference type="AlphaFoldDB" id="A0A662DAT8"/>
<accession>A0A662DAT8</accession>
<proteinExistence type="predicted"/>
<dbReference type="Proteomes" id="UP000267654">
    <property type="component" value="Unassembled WGS sequence"/>
</dbReference>
<reference evidence="1 2" key="1">
    <citation type="submission" date="2018-06" db="EMBL/GenBank/DDBJ databases">
        <title>Extensive metabolic versatility and redundancy in microbially diverse, dynamic hydrothermal sediments.</title>
        <authorList>
            <person name="Dombrowski N."/>
            <person name="Teske A."/>
            <person name="Baker B.J."/>
        </authorList>
    </citation>
    <scope>NUCLEOTIDE SEQUENCE [LARGE SCALE GENOMIC DNA]</scope>
    <source>
        <strain evidence="1">B19_G9</strain>
    </source>
</reference>
<organism evidence="1 2">
    <name type="scientific">Aerophobetes bacterium</name>
    <dbReference type="NCBI Taxonomy" id="2030807"/>
    <lineage>
        <taxon>Bacteria</taxon>
        <taxon>Candidatus Aerophobota</taxon>
    </lineage>
</organism>
<comment type="caution">
    <text evidence="1">The sequence shown here is derived from an EMBL/GenBank/DDBJ whole genome shotgun (WGS) entry which is preliminary data.</text>
</comment>
<protein>
    <submittedName>
        <fullName evidence="1">Uncharacterized protein</fullName>
    </submittedName>
</protein>
<dbReference type="EMBL" id="QMQB01000264">
    <property type="protein sequence ID" value="RLE11239.1"/>
    <property type="molecule type" value="Genomic_DNA"/>
</dbReference>
<sequence length="67" mass="7662">AVACDKASFDFIKEAAAYPGSEIDRKRKGRGDEKINVIYPDIDMERYWEVCEQAQVGSVEYEIEKLS</sequence>